<dbReference type="AlphaFoldDB" id="A0A1E2SMD3"/>
<proteinExistence type="predicted"/>
<protein>
    <submittedName>
        <fullName evidence="1">Uncharacterized protein</fullName>
    </submittedName>
</protein>
<evidence type="ECO:0000313" key="2">
    <source>
        <dbReference type="Proteomes" id="UP000094426"/>
    </source>
</evidence>
<sequence length="64" mass="6623">MRKPAYSAGAPASGQITIASCPRAASSSNTRRTLVVTPFTVGRKLSLTMATRMPPVCAAQVSCP</sequence>
<accession>A0A1E2SMD3</accession>
<dbReference type="PROSITE" id="PS51257">
    <property type="entry name" value="PROKAR_LIPOPROTEIN"/>
    <property type="match status" value="1"/>
</dbReference>
<reference evidence="2" key="1">
    <citation type="submission" date="2015-11" db="EMBL/GenBank/DDBJ databases">
        <authorList>
            <person name="Wang J."/>
            <person name="Wang L."/>
            <person name="Wang F."/>
            <person name="Cao G."/>
        </authorList>
    </citation>
    <scope>NUCLEOTIDE SEQUENCE [LARGE SCALE GENOMIC DNA]</scope>
    <source>
        <strain evidence="2">gdw1</strain>
    </source>
</reference>
<name>A0A1E2SMD3_LEIXY</name>
<dbReference type="Proteomes" id="UP000094426">
    <property type="component" value="Unassembled WGS sequence"/>
</dbReference>
<comment type="caution">
    <text evidence="1">The sequence shown here is derived from an EMBL/GenBank/DDBJ whole genome shotgun (WGS) entry which is preliminary data.</text>
</comment>
<dbReference type="EMBL" id="LNZG01000003">
    <property type="protein sequence ID" value="ODA90996.1"/>
    <property type="molecule type" value="Genomic_DNA"/>
</dbReference>
<evidence type="ECO:0000313" key="1">
    <source>
        <dbReference type="EMBL" id="ODA90996.1"/>
    </source>
</evidence>
<gene>
    <name evidence="1" type="ORF">ATY41_07120</name>
</gene>
<organism evidence="1 2">
    <name type="scientific">Leifsonia xyli subsp. xyli</name>
    <dbReference type="NCBI Taxonomy" id="59736"/>
    <lineage>
        <taxon>Bacteria</taxon>
        <taxon>Bacillati</taxon>
        <taxon>Actinomycetota</taxon>
        <taxon>Actinomycetes</taxon>
        <taxon>Micrococcales</taxon>
        <taxon>Microbacteriaceae</taxon>
        <taxon>Leifsonia</taxon>
    </lineage>
</organism>